<evidence type="ECO:0000256" key="3">
    <source>
        <dbReference type="ARBA" id="ARBA00022553"/>
    </source>
</evidence>
<feature type="domain" description="PAC" evidence="11">
    <location>
        <begin position="525"/>
        <end position="577"/>
    </location>
</feature>
<organism evidence="12 13">
    <name type="scientific">Cystobacter fuscus (strain ATCC 25194 / DSM 2262 / NBRC 100088 / M29)</name>
    <dbReference type="NCBI Taxonomy" id="1242864"/>
    <lineage>
        <taxon>Bacteria</taxon>
        <taxon>Pseudomonadati</taxon>
        <taxon>Myxococcota</taxon>
        <taxon>Myxococcia</taxon>
        <taxon>Myxococcales</taxon>
        <taxon>Cystobacterineae</taxon>
        <taxon>Archangiaceae</taxon>
        <taxon>Cystobacter</taxon>
    </lineage>
</organism>
<dbReference type="SMART" id="SM00086">
    <property type="entry name" value="PAC"/>
    <property type="match status" value="2"/>
</dbReference>
<dbReference type="InterPro" id="IPR036097">
    <property type="entry name" value="HisK_dim/P_sf"/>
</dbReference>
<evidence type="ECO:0000256" key="7">
    <source>
        <dbReference type="SAM" id="MobiDB-lite"/>
    </source>
</evidence>
<dbReference type="Gene3D" id="1.10.287.130">
    <property type="match status" value="1"/>
</dbReference>
<dbReference type="OrthoDB" id="9760752at2"/>
<dbReference type="InterPro" id="IPR000700">
    <property type="entry name" value="PAS-assoc_C"/>
</dbReference>
<dbReference type="InterPro" id="IPR001610">
    <property type="entry name" value="PAC"/>
</dbReference>
<dbReference type="FunFam" id="3.30.450.20:FF:000099">
    <property type="entry name" value="Sensory box sensor histidine kinase"/>
    <property type="match status" value="1"/>
</dbReference>
<dbReference type="InterPro" id="IPR000014">
    <property type="entry name" value="PAS"/>
</dbReference>
<dbReference type="Gene3D" id="3.40.50.2300">
    <property type="match status" value="1"/>
</dbReference>
<dbReference type="CDD" id="cd00082">
    <property type="entry name" value="HisKA"/>
    <property type="match status" value="1"/>
</dbReference>
<dbReference type="EC" id="2.7.13.3" evidence="2"/>
<feature type="domain" description="PAS" evidence="10">
    <location>
        <begin position="450"/>
        <end position="522"/>
    </location>
</feature>
<evidence type="ECO:0000256" key="6">
    <source>
        <dbReference type="PROSITE-ProRule" id="PRU00169"/>
    </source>
</evidence>
<dbReference type="SMART" id="SM00388">
    <property type="entry name" value="HisKA"/>
    <property type="match status" value="1"/>
</dbReference>
<comment type="caution">
    <text evidence="12">The sequence shown here is derived from an EMBL/GenBank/DDBJ whole genome shotgun (WGS) entry which is preliminary data.</text>
</comment>
<dbReference type="Pfam" id="PF00512">
    <property type="entry name" value="HisKA"/>
    <property type="match status" value="1"/>
</dbReference>
<dbReference type="InterPro" id="IPR001789">
    <property type="entry name" value="Sig_transdc_resp-reg_receiver"/>
</dbReference>
<comment type="catalytic activity">
    <reaction evidence="1">
        <text>ATP + protein L-histidine = ADP + protein N-phospho-L-histidine.</text>
        <dbReference type="EC" id="2.7.13.3"/>
    </reaction>
</comment>
<dbReference type="RefSeq" id="WP_020917719.1">
    <property type="nucleotide sequence ID" value="NZ_ANAH02000001.1"/>
</dbReference>
<name>S9PKW6_CYSF2</name>
<dbReference type="Proteomes" id="UP000011682">
    <property type="component" value="Unassembled WGS sequence"/>
</dbReference>
<dbReference type="SMART" id="SM00091">
    <property type="entry name" value="PAS"/>
    <property type="match status" value="2"/>
</dbReference>
<evidence type="ECO:0000313" key="12">
    <source>
        <dbReference type="EMBL" id="EPX64910.1"/>
    </source>
</evidence>
<dbReference type="PRINTS" id="PR00344">
    <property type="entry name" value="BCTRLSENSOR"/>
</dbReference>
<dbReference type="CDD" id="cd00130">
    <property type="entry name" value="PAS"/>
    <property type="match status" value="2"/>
</dbReference>
<dbReference type="InterPro" id="IPR013655">
    <property type="entry name" value="PAS_fold_3"/>
</dbReference>
<dbReference type="InterPro" id="IPR003661">
    <property type="entry name" value="HisK_dim/P_dom"/>
</dbReference>
<evidence type="ECO:0000256" key="1">
    <source>
        <dbReference type="ARBA" id="ARBA00000085"/>
    </source>
</evidence>
<keyword evidence="5" id="KW-0418">Kinase</keyword>
<dbReference type="SMART" id="SM00065">
    <property type="entry name" value="GAF"/>
    <property type="match status" value="1"/>
</dbReference>
<evidence type="ECO:0000256" key="2">
    <source>
        <dbReference type="ARBA" id="ARBA00012438"/>
    </source>
</evidence>
<dbReference type="AlphaFoldDB" id="S9PKW6"/>
<evidence type="ECO:0000256" key="5">
    <source>
        <dbReference type="ARBA" id="ARBA00022777"/>
    </source>
</evidence>
<dbReference type="PROSITE" id="PS50112">
    <property type="entry name" value="PAS"/>
    <property type="match status" value="1"/>
</dbReference>
<dbReference type="PANTHER" id="PTHR43304:SF1">
    <property type="entry name" value="PAC DOMAIN-CONTAINING PROTEIN"/>
    <property type="match status" value="1"/>
</dbReference>
<dbReference type="InterPro" id="IPR036890">
    <property type="entry name" value="HATPase_C_sf"/>
</dbReference>
<dbReference type="CDD" id="cd00075">
    <property type="entry name" value="HATPase"/>
    <property type="match status" value="1"/>
</dbReference>
<dbReference type="InterPro" id="IPR011006">
    <property type="entry name" value="CheY-like_superfamily"/>
</dbReference>
<dbReference type="SUPFAM" id="SSF55874">
    <property type="entry name" value="ATPase domain of HSP90 chaperone/DNA topoisomerase II/histidine kinase"/>
    <property type="match status" value="1"/>
</dbReference>
<feature type="modified residue" description="4-aspartylphosphate" evidence="6">
    <location>
        <position position="64"/>
    </location>
</feature>
<dbReference type="Pfam" id="PF02518">
    <property type="entry name" value="HATPase_c"/>
    <property type="match status" value="1"/>
</dbReference>
<accession>S9PKW6</accession>
<sequence length="818" mass="91078">MRAEGHMEDQRLRLLVADDDEVDRLAVRRALLKAGLSAQLVEVADGASALAALLQQSFDCALLDFQMPGQDGLQVLRKARAALVETPIIMLTGQGDEQTAVELMKAGATDYLGKSALTAERLSHLLRQALRLHEAQQQYRTLAEVLPHTIWTSRPDGHMDYLSHRGLETMAVPEANPSRWMEAVHPEDLPRLRELWQRSLNTGEPFEVESRLRGPEGGDHWHLIRAHPMRDSRGRVLRWFGTNANIDGQRRAQERISRLQAVTAALSEALAPRQVLDVIVTQGLVAMDAQAGAVWLVSEDNQSLEVVGPSPHARELARGLERLTLDTAVPVAEAVRQDRLVTYATREERDRRYPLLARQGLPFEASAVIPLRGSRGVMGALVVDFTRRRVLPQDEQEFFLALARQGAQALERARLYEAAQQARAAAEASETQLRHVLAERERMEATLQERDERLRAALWASSTGTFRWDLRTGALEWDENLDQLFGLPPGRTVQSIEDFLSLLHPEERDEARRRTEACAREGADFDMDFRVVWPDERLHWLNCKGKTFVDAGGRPLYMTGACVDITVQKQQEAEARQLAEFERQILGIVSHDLRNPLSVIRISASTLLAREGLDERQSKSLTRIITATDRSTRLIRDLLDFSQARLGGGIPVERKQMDLFELTRGVVEELAASHPEREVEISQEGEGAGDWDGDRLAQVLGNLVGNALQHSPAHTPVRVRCQGEPSTVVIEVHNEGSPIDPAYLPELFEPFRRGRHAGSGAGSVGLGLYITRQLVLAHGGRIQVTSREGEGTRFAVRLPRGPQTPPPLPGVASRPFSG</sequence>
<dbReference type="SMART" id="SM00387">
    <property type="entry name" value="HATPase_c"/>
    <property type="match status" value="1"/>
</dbReference>
<feature type="domain" description="Response regulatory" evidence="9">
    <location>
        <begin position="13"/>
        <end position="129"/>
    </location>
</feature>
<reference evidence="12" key="1">
    <citation type="submission" date="2013-05" db="EMBL/GenBank/DDBJ databases">
        <title>Genome assembly of Cystobacter fuscus DSM 2262.</title>
        <authorList>
            <person name="Sharma G."/>
            <person name="Khatri I."/>
            <person name="Kaur C."/>
            <person name="Mayilraj S."/>
            <person name="Subramanian S."/>
        </authorList>
    </citation>
    <scope>NUCLEOTIDE SEQUENCE [LARGE SCALE GENOMIC DNA]</scope>
    <source>
        <strain evidence="12">DSM 2262</strain>
    </source>
</reference>
<dbReference type="Gene3D" id="3.30.450.40">
    <property type="match status" value="1"/>
</dbReference>
<dbReference type="SUPFAM" id="SSF52172">
    <property type="entry name" value="CheY-like"/>
    <property type="match status" value="1"/>
</dbReference>
<dbReference type="GO" id="GO:0000155">
    <property type="term" value="F:phosphorelay sensor kinase activity"/>
    <property type="evidence" value="ECO:0007669"/>
    <property type="project" value="InterPro"/>
</dbReference>
<dbReference type="PROSITE" id="PS50109">
    <property type="entry name" value="HIS_KIN"/>
    <property type="match status" value="1"/>
</dbReference>
<dbReference type="PANTHER" id="PTHR43304">
    <property type="entry name" value="PHYTOCHROME-LIKE PROTEIN CPH1"/>
    <property type="match status" value="1"/>
</dbReference>
<evidence type="ECO:0000313" key="13">
    <source>
        <dbReference type="Proteomes" id="UP000011682"/>
    </source>
</evidence>
<dbReference type="NCBIfam" id="TIGR00229">
    <property type="entry name" value="sensory_box"/>
    <property type="match status" value="2"/>
</dbReference>
<feature type="domain" description="Histidine kinase" evidence="8">
    <location>
        <begin position="588"/>
        <end position="802"/>
    </location>
</feature>
<keyword evidence="3 6" id="KW-0597">Phosphoprotein</keyword>
<evidence type="ECO:0000259" key="9">
    <source>
        <dbReference type="PROSITE" id="PS50110"/>
    </source>
</evidence>
<dbReference type="CDD" id="cd00156">
    <property type="entry name" value="REC"/>
    <property type="match status" value="1"/>
</dbReference>
<dbReference type="PROSITE" id="PS50110">
    <property type="entry name" value="RESPONSE_REGULATORY"/>
    <property type="match status" value="1"/>
</dbReference>
<dbReference type="InterPro" id="IPR052162">
    <property type="entry name" value="Sensor_kinase/Photoreceptor"/>
</dbReference>
<proteinExistence type="predicted"/>
<dbReference type="InterPro" id="IPR005467">
    <property type="entry name" value="His_kinase_dom"/>
</dbReference>
<dbReference type="SUPFAM" id="SSF47384">
    <property type="entry name" value="Homodimeric domain of signal transducing histidine kinase"/>
    <property type="match status" value="1"/>
</dbReference>
<dbReference type="PROSITE" id="PS50113">
    <property type="entry name" value="PAC"/>
    <property type="match status" value="2"/>
</dbReference>
<dbReference type="InterPro" id="IPR004358">
    <property type="entry name" value="Sig_transdc_His_kin-like_C"/>
</dbReference>
<dbReference type="EMBL" id="ANAH02000001">
    <property type="protein sequence ID" value="EPX64910.1"/>
    <property type="molecule type" value="Genomic_DNA"/>
</dbReference>
<dbReference type="eggNOG" id="COG2205">
    <property type="taxonomic scope" value="Bacteria"/>
</dbReference>
<keyword evidence="13" id="KW-1185">Reference proteome</keyword>
<dbReference type="Gene3D" id="3.30.450.20">
    <property type="entry name" value="PAS domain"/>
    <property type="match status" value="2"/>
</dbReference>
<evidence type="ECO:0000256" key="4">
    <source>
        <dbReference type="ARBA" id="ARBA00022679"/>
    </source>
</evidence>
<dbReference type="Pfam" id="PF08447">
    <property type="entry name" value="PAS_3"/>
    <property type="match status" value="2"/>
</dbReference>
<dbReference type="Pfam" id="PF13185">
    <property type="entry name" value="GAF_2"/>
    <property type="match status" value="1"/>
</dbReference>
<protein>
    <recommendedName>
        <fullName evidence="2">histidine kinase</fullName>
        <ecNumber evidence="2">2.7.13.3</ecNumber>
    </recommendedName>
</protein>
<evidence type="ECO:0000259" key="8">
    <source>
        <dbReference type="PROSITE" id="PS50109"/>
    </source>
</evidence>
<feature type="domain" description="PAC" evidence="11">
    <location>
        <begin position="206"/>
        <end position="258"/>
    </location>
</feature>
<dbReference type="SUPFAM" id="SSF55785">
    <property type="entry name" value="PYP-like sensor domain (PAS domain)"/>
    <property type="match status" value="2"/>
</dbReference>
<gene>
    <name evidence="12" type="ORF">D187_000333</name>
</gene>
<dbReference type="Gene3D" id="2.10.70.100">
    <property type="match status" value="1"/>
</dbReference>
<keyword evidence="4" id="KW-0808">Transferase</keyword>
<dbReference type="SMART" id="SM00448">
    <property type="entry name" value="REC"/>
    <property type="match status" value="1"/>
</dbReference>
<dbReference type="InterPro" id="IPR029016">
    <property type="entry name" value="GAF-like_dom_sf"/>
</dbReference>
<dbReference type="InterPro" id="IPR035965">
    <property type="entry name" value="PAS-like_dom_sf"/>
</dbReference>
<dbReference type="Gene3D" id="3.30.565.10">
    <property type="entry name" value="Histidine kinase-like ATPase, C-terminal domain"/>
    <property type="match status" value="1"/>
</dbReference>
<dbReference type="InterPro" id="IPR003594">
    <property type="entry name" value="HATPase_dom"/>
</dbReference>
<evidence type="ECO:0000259" key="11">
    <source>
        <dbReference type="PROSITE" id="PS50113"/>
    </source>
</evidence>
<dbReference type="SUPFAM" id="SSF55781">
    <property type="entry name" value="GAF domain-like"/>
    <property type="match status" value="1"/>
</dbReference>
<evidence type="ECO:0000259" key="10">
    <source>
        <dbReference type="PROSITE" id="PS50112"/>
    </source>
</evidence>
<dbReference type="InterPro" id="IPR003018">
    <property type="entry name" value="GAF"/>
</dbReference>
<dbReference type="Pfam" id="PF00072">
    <property type="entry name" value="Response_reg"/>
    <property type="match status" value="1"/>
</dbReference>
<dbReference type="eggNOG" id="COG0784">
    <property type="taxonomic scope" value="Bacteria"/>
</dbReference>
<feature type="region of interest" description="Disordered" evidence="7">
    <location>
        <begin position="798"/>
        <end position="818"/>
    </location>
</feature>